<gene>
    <name evidence="7" type="ORF">LZ495_17455</name>
</gene>
<evidence type="ECO:0000313" key="8">
    <source>
        <dbReference type="Proteomes" id="UP001165378"/>
    </source>
</evidence>
<feature type="region of interest" description="Disordered" evidence="4">
    <location>
        <begin position="341"/>
        <end position="377"/>
    </location>
</feature>
<dbReference type="SMART" id="SM00796">
    <property type="entry name" value="AHS1"/>
    <property type="match status" value="1"/>
</dbReference>
<evidence type="ECO:0000259" key="5">
    <source>
        <dbReference type="SMART" id="SM00796"/>
    </source>
</evidence>
<dbReference type="RefSeq" id="WP_235053331.1">
    <property type="nucleotide sequence ID" value="NZ_JAKFHA010000009.1"/>
</dbReference>
<evidence type="ECO:0000256" key="4">
    <source>
        <dbReference type="SAM" id="MobiDB-lite"/>
    </source>
</evidence>
<evidence type="ECO:0000256" key="3">
    <source>
        <dbReference type="ARBA" id="ARBA00022840"/>
    </source>
</evidence>
<dbReference type="PANTHER" id="PTHR43309">
    <property type="entry name" value="5-OXOPROLINASE SUBUNIT C"/>
    <property type="match status" value="1"/>
</dbReference>
<dbReference type="GO" id="GO:0005524">
    <property type="term" value="F:ATP binding"/>
    <property type="evidence" value="ECO:0007669"/>
    <property type="project" value="UniProtKB-KW"/>
</dbReference>
<sequence length="719" mass="75716">MTPVATGPRTHAPPGPDRRTTTPAAPHGTAPAAPPVGGFTVLTPGVQTLVVDLDGRRGLWGVGVPPSGAFDDRSFALANTAVGNPRTAAGLESVLRGPSLRFVQRALVCLTGAVGHATLDGRPVRPGRVTVVAPGQVLDLGDTGGPGLRQYLAVGGGIAVPAVLGSRTTFLLGKFGGHGGRALAAGDALPVGSAENLTAPADVTDLLPELADTWELRVVPGPHGAPEHLTEDGVRDLFAAEWRVDHRADRTGVRLVGPAPAWAREDGGEAGLHPSNIHDSAYPVGGIMLSGNTPVIVGPDGPSLGGFVVPAAVIRADRWKLAQARPDDRVRLVPVTPAEAARADRARTAELAHPASAAAHRTAHGRHSSDHSPAAAPDRPAALLELPADGLRPALAVRRSGDHHLLVEAGPPRLDLTVRLQIHLLAQALAARTAPGNPLAAVTETVEGVRSLLLAFDPAHPPHDRLAPGIAEEIAGRIAECWTGLPDPRGIELPVREVVLPISLDDPAAHEAMQRYQRGVRPDAPWCPDNVEFIRRVNDLGTRDDVFAVVEAATYLVLGLGDVYLGAPVAVPLDPRHRLVTTKYDPARTWTPENAVGIGGVYLCVYGMEGPGGYQLVGRTVPVWRLTDAPPDGVQEPPWLLRLFDRLRFRPVPADELLRLRADVAAGRAGLEVREATLTWDDLTAANILIGAEQERQAAEFTARRESAFAAERARWAAG</sequence>
<keyword evidence="8" id="KW-1185">Reference proteome</keyword>
<keyword evidence="2" id="KW-0378">Hydrolase</keyword>
<evidence type="ECO:0000259" key="6">
    <source>
        <dbReference type="SMART" id="SM00797"/>
    </source>
</evidence>
<dbReference type="SUPFAM" id="SSF160467">
    <property type="entry name" value="PH0987 N-terminal domain-like"/>
    <property type="match status" value="1"/>
</dbReference>
<keyword evidence="1" id="KW-0547">Nucleotide-binding</keyword>
<dbReference type="PANTHER" id="PTHR43309:SF3">
    <property type="entry name" value="5-OXOPROLINASE SUBUNIT C"/>
    <property type="match status" value="1"/>
</dbReference>
<feature type="compositionally biased region" description="Low complexity" evidence="4">
    <location>
        <begin position="351"/>
        <end position="360"/>
    </location>
</feature>
<dbReference type="InterPro" id="IPR003778">
    <property type="entry name" value="CT_A_B"/>
</dbReference>
<dbReference type="InterPro" id="IPR029000">
    <property type="entry name" value="Cyclophilin-like_dom_sf"/>
</dbReference>
<dbReference type="EMBL" id="JAKFHA010000009">
    <property type="protein sequence ID" value="MCF2528993.1"/>
    <property type="molecule type" value="Genomic_DNA"/>
</dbReference>
<dbReference type="GO" id="GO:0016787">
    <property type="term" value="F:hydrolase activity"/>
    <property type="evidence" value="ECO:0007669"/>
    <property type="project" value="UniProtKB-KW"/>
</dbReference>
<dbReference type="NCBIfam" id="TIGR00724">
    <property type="entry name" value="urea_amlyse_rel"/>
    <property type="match status" value="1"/>
</dbReference>
<proteinExistence type="predicted"/>
<feature type="domain" description="Carboxyltransferase" evidence="5">
    <location>
        <begin position="395"/>
        <end position="641"/>
    </location>
</feature>
<dbReference type="AlphaFoldDB" id="A0AA41Q025"/>
<comment type="caution">
    <text evidence="7">The sequence shown here is derived from an EMBL/GenBank/DDBJ whole genome shotgun (WGS) entry which is preliminary data.</text>
</comment>
<reference evidence="7" key="1">
    <citation type="submission" date="2022-01" db="EMBL/GenBank/DDBJ databases">
        <title>Genome-Based Taxonomic Classification of the Phylum Actinobacteria.</title>
        <authorList>
            <person name="Gao Y."/>
        </authorList>
    </citation>
    <scope>NUCLEOTIDE SEQUENCE</scope>
    <source>
        <strain evidence="7">KLBMP 8922</strain>
    </source>
</reference>
<feature type="compositionally biased region" description="Low complexity" evidence="4">
    <location>
        <begin position="21"/>
        <end position="38"/>
    </location>
</feature>
<dbReference type="InterPro" id="IPR003833">
    <property type="entry name" value="CT_C_D"/>
</dbReference>
<organism evidence="7 8">
    <name type="scientific">Yinghuangia soli</name>
    <dbReference type="NCBI Taxonomy" id="2908204"/>
    <lineage>
        <taxon>Bacteria</taxon>
        <taxon>Bacillati</taxon>
        <taxon>Actinomycetota</taxon>
        <taxon>Actinomycetes</taxon>
        <taxon>Kitasatosporales</taxon>
        <taxon>Streptomycetaceae</taxon>
        <taxon>Yinghuangia</taxon>
    </lineage>
</organism>
<accession>A0AA41Q025</accession>
<dbReference type="Gene3D" id="3.30.1360.40">
    <property type="match status" value="1"/>
</dbReference>
<evidence type="ECO:0000256" key="2">
    <source>
        <dbReference type="ARBA" id="ARBA00022801"/>
    </source>
</evidence>
<keyword evidence="3" id="KW-0067">ATP-binding</keyword>
<dbReference type="Proteomes" id="UP001165378">
    <property type="component" value="Unassembled WGS sequence"/>
</dbReference>
<protein>
    <submittedName>
        <fullName evidence="7">5-oxoprolinase/urea amidolyase family protein</fullName>
    </submittedName>
</protein>
<evidence type="ECO:0000256" key="1">
    <source>
        <dbReference type="ARBA" id="ARBA00022741"/>
    </source>
</evidence>
<dbReference type="InterPro" id="IPR052708">
    <property type="entry name" value="PxpC"/>
</dbReference>
<feature type="compositionally biased region" description="Basic and acidic residues" evidence="4">
    <location>
        <begin position="341"/>
        <end position="350"/>
    </location>
</feature>
<dbReference type="Pfam" id="PF02626">
    <property type="entry name" value="CT_A_B"/>
    <property type="match status" value="1"/>
</dbReference>
<dbReference type="Pfam" id="PF02682">
    <property type="entry name" value="CT_C_D"/>
    <property type="match status" value="1"/>
</dbReference>
<name>A0AA41Q025_9ACTN</name>
<dbReference type="Gene3D" id="2.40.100.10">
    <property type="entry name" value="Cyclophilin-like"/>
    <property type="match status" value="2"/>
</dbReference>
<feature type="region of interest" description="Disordered" evidence="4">
    <location>
        <begin position="1"/>
        <end position="38"/>
    </location>
</feature>
<feature type="domain" description="Carboxyltransferase" evidence="6">
    <location>
        <begin position="61"/>
        <end position="350"/>
    </location>
</feature>
<evidence type="ECO:0000313" key="7">
    <source>
        <dbReference type="EMBL" id="MCF2528993.1"/>
    </source>
</evidence>
<dbReference type="SUPFAM" id="SSF50891">
    <property type="entry name" value="Cyclophilin-like"/>
    <property type="match status" value="2"/>
</dbReference>
<dbReference type="SMART" id="SM00797">
    <property type="entry name" value="AHS2"/>
    <property type="match status" value="1"/>
</dbReference>